<organism evidence="1 2">
    <name type="scientific">Paxillus involutus ATCC 200175</name>
    <dbReference type="NCBI Taxonomy" id="664439"/>
    <lineage>
        <taxon>Eukaryota</taxon>
        <taxon>Fungi</taxon>
        <taxon>Dikarya</taxon>
        <taxon>Basidiomycota</taxon>
        <taxon>Agaricomycotina</taxon>
        <taxon>Agaricomycetes</taxon>
        <taxon>Agaricomycetidae</taxon>
        <taxon>Boletales</taxon>
        <taxon>Paxilineae</taxon>
        <taxon>Paxillaceae</taxon>
        <taxon>Paxillus</taxon>
    </lineage>
</organism>
<proteinExistence type="predicted"/>
<dbReference type="AlphaFoldDB" id="A0A0C9THR8"/>
<dbReference type="HOGENOM" id="CLU_1548090_0_0_1"/>
<reference evidence="2" key="2">
    <citation type="submission" date="2015-01" db="EMBL/GenBank/DDBJ databases">
        <title>Evolutionary Origins and Diversification of the Mycorrhizal Mutualists.</title>
        <authorList>
            <consortium name="DOE Joint Genome Institute"/>
            <consortium name="Mycorrhizal Genomics Consortium"/>
            <person name="Kohler A."/>
            <person name="Kuo A."/>
            <person name="Nagy L.G."/>
            <person name="Floudas D."/>
            <person name="Copeland A."/>
            <person name="Barry K.W."/>
            <person name="Cichocki N."/>
            <person name="Veneault-Fourrey C."/>
            <person name="LaButti K."/>
            <person name="Lindquist E.A."/>
            <person name="Lipzen A."/>
            <person name="Lundell T."/>
            <person name="Morin E."/>
            <person name="Murat C."/>
            <person name="Riley R."/>
            <person name="Ohm R."/>
            <person name="Sun H."/>
            <person name="Tunlid A."/>
            <person name="Henrissat B."/>
            <person name="Grigoriev I.V."/>
            <person name="Hibbett D.S."/>
            <person name="Martin F."/>
        </authorList>
    </citation>
    <scope>NUCLEOTIDE SEQUENCE [LARGE SCALE GENOMIC DNA]</scope>
    <source>
        <strain evidence="2">ATCC 200175</strain>
    </source>
</reference>
<name>A0A0C9THR8_PAXIN</name>
<dbReference type="Proteomes" id="UP000053647">
    <property type="component" value="Unassembled WGS sequence"/>
</dbReference>
<dbReference type="EMBL" id="KN819338">
    <property type="protein sequence ID" value="KIJ15190.1"/>
    <property type="molecule type" value="Genomic_DNA"/>
</dbReference>
<reference evidence="1 2" key="1">
    <citation type="submission" date="2014-06" db="EMBL/GenBank/DDBJ databases">
        <authorList>
            <consortium name="DOE Joint Genome Institute"/>
            <person name="Kuo A."/>
            <person name="Kohler A."/>
            <person name="Nagy L.G."/>
            <person name="Floudas D."/>
            <person name="Copeland A."/>
            <person name="Barry K.W."/>
            <person name="Cichocki N."/>
            <person name="Veneault-Fourrey C."/>
            <person name="LaButti K."/>
            <person name="Lindquist E.A."/>
            <person name="Lipzen A."/>
            <person name="Lundell T."/>
            <person name="Morin E."/>
            <person name="Murat C."/>
            <person name="Sun H."/>
            <person name="Tunlid A."/>
            <person name="Henrissat B."/>
            <person name="Grigoriev I.V."/>
            <person name="Hibbett D.S."/>
            <person name="Martin F."/>
            <person name="Nordberg H.P."/>
            <person name="Cantor M.N."/>
            <person name="Hua S.X."/>
        </authorList>
    </citation>
    <scope>NUCLEOTIDE SEQUENCE [LARGE SCALE GENOMIC DNA]</scope>
    <source>
        <strain evidence="1 2">ATCC 200175</strain>
    </source>
</reference>
<evidence type="ECO:0000313" key="2">
    <source>
        <dbReference type="Proteomes" id="UP000053647"/>
    </source>
</evidence>
<sequence length="173" mass="18908">MPLYFQVRWAERTDYDTGTVYRSREFSPSESWEAAGTISAAYVAGTASVVTGVACTAMRMAPLGIALAAPLMMAATSGGAKYAMMGNDAKLCETRVWVPWVEKKEYSVRTLAGGQHVLWDVKDNRQMESGLNPQLENTSTNVEWSNDTASSTSARPVQVHHIAESGVDPFRCH</sequence>
<keyword evidence="2" id="KW-1185">Reference proteome</keyword>
<accession>A0A0C9THR8</accession>
<gene>
    <name evidence="1" type="ORF">PAXINDRAFT_180768</name>
</gene>
<dbReference type="OrthoDB" id="2686336at2759"/>
<protein>
    <submittedName>
        <fullName evidence="1">Uncharacterized protein</fullName>
    </submittedName>
</protein>
<evidence type="ECO:0000313" key="1">
    <source>
        <dbReference type="EMBL" id="KIJ15190.1"/>
    </source>
</evidence>